<feature type="region of interest" description="Disordered" evidence="1">
    <location>
        <begin position="1"/>
        <end position="32"/>
    </location>
</feature>
<dbReference type="AlphaFoldDB" id="A0AAN9S013"/>
<sequence>MVDDHPEKSETPQADLVAMTKLDPRINDDNQVEPHKEVKPFTVMREGKTTNLSTTLIDQGEALITKQDTK</sequence>
<evidence type="ECO:0000313" key="3">
    <source>
        <dbReference type="Proteomes" id="UP001386955"/>
    </source>
</evidence>
<feature type="compositionally biased region" description="Basic and acidic residues" evidence="1">
    <location>
        <begin position="1"/>
        <end position="10"/>
    </location>
</feature>
<evidence type="ECO:0000313" key="2">
    <source>
        <dbReference type="EMBL" id="KAK7386665.1"/>
    </source>
</evidence>
<name>A0AAN9S013_PSOTE</name>
<keyword evidence="3" id="KW-1185">Reference proteome</keyword>
<proteinExistence type="predicted"/>
<feature type="compositionally biased region" description="Basic and acidic residues" evidence="1">
    <location>
        <begin position="22"/>
        <end position="32"/>
    </location>
</feature>
<organism evidence="2 3">
    <name type="scientific">Psophocarpus tetragonolobus</name>
    <name type="common">Winged bean</name>
    <name type="synonym">Dolichos tetragonolobus</name>
    <dbReference type="NCBI Taxonomy" id="3891"/>
    <lineage>
        <taxon>Eukaryota</taxon>
        <taxon>Viridiplantae</taxon>
        <taxon>Streptophyta</taxon>
        <taxon>Embryophyta</taxon>
        <taxon>Tracheophyta</taxon>
        <taxon>Spermatophyta</taxon>
        <taxon>Magnoliopsida</taxon>
        <taxon>eudicotyledons</taxon>
        <taxon>Gunneridae</taxon>
        <taxon>Pentapetalae</taxon>
        <taxon>rosids</taxon>
        <taxon>fabids</taxon>
        <taxon>Fabales</taxon>
        <taxon>Fabaceae</taxon>
        <taxon>Papilionoideae</taxon>
        <taxon>50 kb inversion clade</taxon>
        <taxon>NPAAA clade</taxon>
        <taxon>indigoferoid/millettioid clade</taxon>
        <taxon>Phaseoleae</taxon>
        <taxon>Psophocarpus</taxon>
    </lineage>
</organism>
<protein>
    <submittedName>
        <fullName evidence="2">Uncharacterized protein</fullName>
    </submittedName>
</protein>
<reference evidence="2 3" key="1">
    <citation type="submission" date="2024-01" db="EMBL/GenBank/DDBJ databases">
        <title>The genomes of 5 underutilized Papilionoideae crops provide insights into root nodulation and disease resistanc.</title>
        <authorList>
            <person name="Jiang F."/>
        </authorList>
    </citation>
    <scope>NUCLEOTIDE SEQUENCE [LARGE SCALE GENOMIC DNA]</scope>
    <source>
        <strain evidence="2">DUOXIRENSHENG_FW03</strain>
        <tissue evidence="2">Leaves</tissue>
    </source>
</reference>
<accession>A0AAN9S013</accession>
<evidence type="ECO:0000256" key="1">
    <source>
        <dbReference type="SAM" id="MobiDB-lite"/>
    </source>
</evidence>
<dbReference type="EMBL" id="JAYMYS010000007">
    <property type="protein sequence ID" value="KAK7386665.1"/>
    <property type="molecule type" value="Genomic_DNA"/>
</dbReference>
<gene>
    <name evidence="2" type="ORF">VNO78_26999</name>
</gene>
<comment type="caution">
    <text evidence="2">The sequence shown here is derived from an EMBL/GenBank/DDBJ whole genome shotgun (WGS) entry which is preliminary data.</text>
</comment>
<dbReference type="Proteomes" id="UP001386955">
    <property type="component" value="Unassembled WGS sequence"/>
</dbReference>